<name>A0A849HCF0_9MICO</name>
<feature type="binding site" evidence="4">
    <location>
        <position position="212"/>
    </location>
    <ligand>
        <name>S-adenosyl-L-methionine</name>
        <dbReference type="ChEBI" id="CHEBI:59789"/>
    </ligand>
</feature>
<evidence type="ECO:0000256" key="5">
    <source>
        <dbReference type="PROSITE-ProRule" id="PRU10015"/>
    </source>
</evidence>
<keyword evidence="1 4" id="KW-0489">Methyltransferase</keyword>
<evidence type="ECO:0000256" key="2">
    <source>
        <dbReference type="ARBA" id="ARBA00022679"/>
    </source>
</evidence>
<dbReference type="AlphaFoldDB" id="A0A849HCF0"/>
<dbReference type="Pfam" id="PF05958">
    <property type="entry name" value="tRNA_U5-meth_tr"/>
    <property type="match status" value="1"/>
</dbReference>
<dbReference type="RefSeq" id="WP_171242071.1">
    <property type="nucleotide sequence ID" value="NZ_JABEPQ010000001.1"/>
</dbReference>
<keyword evidence="2 4" id="KW-0808">Transferase</keyword>
<reference evidence="6 7" key="1">
    <citation type="submission" date="2020-04" db="EMBL/GenBank/DDBJ databases">
        <title>Knoellia sp. isolate from air conditioner.</title>
        <authorList>
            <person name="Chea S."/>
            <person name="Kim D.-U."/>
        </authorList>
    </citation>
    <scope>NUCLEOTIDE SEQUENCE [LARGE SCALE GENOMIC DNA]</scope>
    <source>
        <strain evidence="6 7">DB2414S</strain>
    </source>
</reference>
<evidence type="ECO:0000313" key="6">
    <source>
        <dbReference type="EMBL" id="NNM44992.1"/>
    </source>
</evidence>
<feature type="binding site" evidence="4">
    <location>
        <position position="241"/>
    </location>
    <ligand>
        <name>S-adenosyl-L-methionine</name>
        <dbReference type="ChEBI" id="CHEBI:59789"/>
    </ligand>
</feature>
<dbReference type="GO" id="GO:0070475">
    <property type="term" value="P:rRNA base methylation"/>
    <property type="evidence" value="ECO:0007669"/>
    <property type="project" value="TreeGrafter"/>
</dbReference>
<dbReference type="InterPro" id="IPR029063">
    <property type="entry name" value="SAM-dependent_MTases_sf"/>
</dbReference>
<dbReference type="InterPro" id="IPR010280">
    <property type="entry name" value="U5_MeTrfase_fam"/>
</dbReference>
<dbReference type="GO" id="GO:0070041">
    <property type="term" value="F:rRNA (uridine-C5-)-methyltransferase activity"/>
    <property type="evidence" value="ECO:0007669"/>
    <property type="project" value="TreeGrafter"/>
</dbReference>
<dbReference type="PANTHER" id="PTHR11061">
    <property type="entry name" value="RNA M5U METHYLTRANSFERASE"/>
    <property type="match status" value="1"/>
</dbReference>
<organism evidence="6 7">
    <name type="scientific">Knoellia koreensis</name>
    <dbReference type="NCBI Taxonomy" id="2730921"/>
    <lineage>
        <taxon>Bacteria</taxon>
        <taxon>Bacillati</taxon>
        <taxon>Actinomycetota</taxon>
        <taxon>Actinomycetes</taxon>
        <taxon>Micrococcales</taxon>
        <taxon>Intrasporangiaceae</taxon>
        <taxon>Knoellia</taxon>
    </lineage>
</organism>
<keyword evidence="3 4" id="KW-0949">S-adenosyl-L-methionine</keyword>
<evidence type="ECO:0000256" key="4">
    <source>
        <dbReference type="PROSITE-ProRule" id="PRU01024"/>
    </source>
</evidence>
<dbReference type="PROSITE" id="PS01230">
    <property type="entry name" value="TRMA_1"/>
    <property type="match status" value="1"/>
</dbReference>
<dbReference type="Gene3D" id="3.40.50.150">
    <property type="entry name" value="Vaccinia Virus protein VP39"/>
    <property type="match status" value="1"/>
</dbReference>
<keyword evidence="7" id="KW-1185">Reference proteome</keyword>
<feature type="active site" description="Nucleophile" evidence="4">
    <location>
        <position position="341"/>
    </location>
</feature>
<evidence type="ECO:0000256" key="3">
    <source>
        <dbReference type="ARBA" id="ARBA00022691"/>
    </source>
</evidence>
<dbReference type="Gene3D" id="2.40.50.1070">
    <property type="match status" value="1"/>
</dbReference>
<sequence length="382" mass="41970">MQCDYFDAGVCRSCTLMGVGYAAQLAEKDAHVRAVLTEVVTPGAWTDPFSSRENGFRNKAKLVVGGRRGSPVLGILDDDSRVVDLTRCGLYEPGLHEAVLRLPQLVGEIGLTPYDVATRNGELKHLLVTHSPDGELMLRFVLRSEGQLRRLREHLPTIQRVLPTAKVVTANLLPEHKALLEGDEEVVLSPEATLPMQVNGIRLHLRPRSFFQTNTEVAAGLYRQAQDWLSDTATQTLWDLYCGVGGFALHAMTAATAPQRVVGIEVSADAVASAELSTQALASRKPLPQWVFHAGDATAYAHDNPAPDTVLVNPPRRGIGTDLSHWLESSRTVQRVLYSSCNAESLARDLGLMPSLKPIRARLFDMFPQTRHHEVLVLLERG</sequence>
<feature type="binding site" evidence="4">
    <location>
        <position position="313"/>
    </location>
    <ligand>
        <name>S-adenosyl-L-methionine</name>
        <dbReference type="ChEBI" id="CHEBI:59789"/>
    </ligand>
</feature>
<dbReference type="PROSITE" id="PS51687">
    <property type="entry name" value="SAM_MT_RNA_M5U"/>
    <property type="match status" value="1"/>
</dbReference>
<accession>A0A849HCF0</accession>
<dbReference type="Proteomes" id="UP000588586">
    <property type="component" value="Unassembled WGS sequence"/>
</dbReference>
<comment type="caution">
    <text evidence="6">The sequence shown here is derived from an EMBL/GenBank/DDBJ whole genome shotgun (WGS) entry which is preliminary data.</text>
</comment>
<evidence type="ECO:0000256" key="1">
    <source>
        <dbReference type="ARBA" id="ARBA00022603"/>
    </source>
</evidence>
<feature type="binding site" evidence="4">
    <location>
        <position position="265"/>
    </location>
    <ligand>
        <name>S-adenosyl-L-methionine</name>
        <dbReference type="ChEBI" id="CHEBI:59789"/>
    </ligand>
</feature>
<evidence type="ECO:0000313" key="7">
    <source>
        <dbReference type="Proteomes" id="UP000588586"/>
    </source>
</evidence>
<dbReference type="SUPFAM" id="SSF53335">
    <property type="entry name" value="S-adenosyl-L-methionine-dependent methyltransferases"/>
    <property type="match status" value="1"/>
</dbReference>
<dbReference type="EMBL" id="JABEPQ010000001">
    <property type="protein sequence ID" value="NNM44992.1"/>
    <property type="molecule type" value="Genomic_DNA"/>
</dbReference>
<dbReference type="PANTHER" id="PTHR11061:SF30">
    <property type="entry name" value="TRNA (URACIL(54)-C(5))-METHYLTRANSFERASE"/>
    <property type="match status" value="1"/>
</dbReference>
<comment type="similarity">
    <text evidence="4">Belongs to the class I-like SAM-binding methyltransferase superfamily. RNA M5U methyltransferase family.</text>
</comment>
<feature type="active site" evidence="5">
    <location>
        <position position="341"/>
    </location>
</feature>
<proteinExistence type="inferred from homology"/>
<protein>
    <submittedName>
        <fullName evidence="6">Methyltransferase domain-containing protein</fullName>
    </submittedName>
</protein>
<dbReference type="InterPro" id="IPR030390">
    <property type="entry name" value="MeTrfase_TrmA_AS"/>
</dbReference>
<dbReference type="CDD" id="cd02440">
    <property type="entry name" value="AdoMet_MTases"/>
    <property type="match status" value="1"/>
</dbReference>
<gene>
    <name evidence="6" type="ORF">HJG52_03100</name>
</gene>